<evidence type="ECO:0000313" key="1">
    <source>
        <dbReference type="EMBL" id="GAT32132.1"/>
    </source>
</evidence>
<dbReference type="EMBL" id="BDCO01000002">
    <property type="protein sequence ID" value="GAT32132.1"/>
    <property type="molecule type" value="Genomic_DNA"/>
</dbReference>
<dbReference type="Proteomes" id="UP000076023">
    <property type="component" value="Unassembled WGS sequence"/>
</dbReference>
<comment type="caution">
    <text evidence="1">The sequence shown here is derived from an EMBL/GenBank/DDBJ whole genome shotgun (WGS) entry which is preliminary data.</text>
</comment>
<dbReference type="RefSeq" id="WP_075077981.1">
    <property type="nucleotide sequence ID" value="NZ_BDCO01000002.1"/>
</dbReference>
<organism evidence="1 2">
    <name type="scientific">Terrimicrobium sacchariphilum</name>
    <dbReference type="NCBI Taxonomy" id="690879"/>
    <lineage>
        <taxon>Bacteria</taxon>
        <taxon>Pseudomonadati</taxon>
        <taxon>Verrucomicrobiota</taxon>
        <taxon>Terrimicrobiia</taxon>
        <taxon>Terrimicrobiales</taxon>
        <taxon>Terrimicrobiaceae</taxon>
        <taxon>Terrimicrobium</taxon>
    </lineage>
</organism>
<dbReference type="AlphaFoldDB" id="A0A146G3V6"/>
<keyword evidence="2" id="KW-1185">Reference proteome</keyword>
<dbReference type="OrthoDB" id="9814407at2"/>
<protein>
    <recommendedName>
        <fullName evidence="3">YCII-related domain-containing protein</fullName>
    </recommendedName>
</protein>
<dbReference type="PANTHER" id="PTHR37828:SF1">
    <property type="entry name" value="YCII-RELATED DOMAIN-CONTAINING PROTEIN"/>
    <property type="match status" value="1"/>
</dbReference>
<dbReference type="InterPro" id="IPR011008">
    <property type="entry name" value="Dimeric_a/b-barrel"/>
</dbReference>
<name>A0A146G3V6_TERSA</name>
<dbReference type="PANTHER" id="PTHR37828">
    <property type="entry name" value="GSR2449 PROTEIN"/>
    <property type="match status" value="1"/>
</dbReference>
<evidence type="ECO:0008006" key="3">
    <source>
        <dbReference type="Google" id="ProtNLM"/>
    </source>
</evidence>
<dbReference type="SUPFAM" id="SSF54909">
    <property type="entry name" value="Dimeric alpha+beta barrel"/>
    <property type="match status" value="1"/>
</dbReference>
<reference evidence="2" key="1">
    <citation type="journal article" date="2017" name="Genome Announc.">
        <title>Draft Genome Sequence of Terrimicrobium sacchariphilum NM-5T, a Facultative Anaerobic Soil Bacterium of the Class Spartobacteria.</title>
        <authorList>
            <person name="Qiu Y.L."/>
            <person name="Tourlousse D.M."/>
            <person name="Matsuura N."/>
            <person name="Ohashi A."/>
            <person name="Sekiguchi Y."/>
        </authorList>
    </citation>
    <scope>NUCLEOTIDE SEQUENCE [LARGE SCALE GENOMIC DNA]</scope>
    <source>
        <strain evidence="2">NM-5</strain>
    </source>
</reference>
<accession>A0A146G3V6</accession>
<dbReference type="STRING" id="690879.TSACC_2529"/>
<dbReference type="Gene3D" id="3.30.70.1060">
    <property type="entry name" value="Dimeric alpha+beta barrel"/>
    <property type="match status" value="1"/>
</dbReference>
<proteinExistence type="predicted"/>
<sequence length="95" mass="10451">MFIALLRFTEARSRASQYMEEHKHWVQGGFADGVFLLAGGIEPSQGGAILAHQLSREELETRLAADPFVAEGIVQTEIIEIDPGRADPRLAFLVS</sequence>
<dbReference type="InParanoid" id="A0A146G3V6"/>
<gene>
    <name evidence="1" type="ORF">TSACC_2529</name>
</gene>
<evidence type="ECO:0000313" key="2">
    <source>
        <dbReference type="Proteomes" id="UP000076023"/>
    </source>
</evidence>